<dbReference type="PROSITE" id="PS00108">
    <property type="entry name" value="PROTEIN_KINASE_ST"/>
    <property type="match status" value="1"/>
</dbReference>
<dbReference type="GO" id="GO:0005524">
    <property type="term" value="F:ATP binding"/>
    <property type="evidence" value="ECO:0007669"/>
    <property type="project" value="InterPro"/>
</dbReference>
<accession>A0A0C3PJJ1</accession>
<dbReference type="PROSITE" id="PS50011">
    <property type="entry name" value="PROTEIN_KINASE_DOM"/>
    <property type="match status" value="1"/>
</dbReference>
<dbReference type="Proteomes" id="UP000054217">
    <property type="component" value="Unassembled WGS sequence"/>
</dbReference>
<dbReference type="InterPro" id="IPR011009">
    <property type="entry name" value="Kinase-like_dom_sf"/>
</dbReference>
<sequence length="310" mass="35146">MEQSLSLSIYHASPRSRILQYLSERASRYSINLDGEIRRTWEGGVLRGGSATIYRGTLLRDGTQVAIKAFRYTLSESEAELKRIFREVHLWSRLRHENVVCMLGISTDFDSTVSIISGWMSLGNTHAYVQNTEHDPRPLLKDIANGLQYLHSHELGSVVHGDLKGFNVLVSDERRALLSDFGRSTQDVPTFNMAVDGFRWGSCHWMAPELLDNRPASKESDVWAFGMTALELFTRAVPFPDCYNEANVLGRLVRRELPPRPAEESTQFRLTDAWWDICTSCWRSDPSSRPTMSDIIEGVEAAIVCTRPPH</sequence>
<dbReference type="InterPro" id="IPR051681">
    <property type="entry name" value="Ser/Thr_Kinases-Pseudokinases"/>
</dbReference>
<dbReference type="GO" id="GO:0004674">
    <property type="term" value="F:protein serine/threonine kinase activity"/>
    <property type="evidence" value="ECO:0007669"/>
    <property type="project" value="TreeGrafter"/>
</dbReference>
<evidence type="ECO:0000313" key="3">
    <source>
        <dbReference type="Proteomes" id="UP000054217"/>
    </source>
</evidence>
<proteinExistence type="predicted"/>
<evidence type="ECO:0000313" key="2">
    <source>
        <dbReference type="EMBL" id="KIO08781.1"/>
    </source>
</evidence>
<dbReference type="Pfam" id="PF07714">
    <property type="entry name" value="PK_Tyr_Ser-Thr"/>
    <property type="match status" value="1"/>
</dbReference>
<protein>
    <recommendedName>
        <fullName evidence="1">Protein kinase domain-containing protein</fullName>
    </recommendedName>
</protein>
<dbReference type="InParanoid" id="A0A0C3PJJ1"/>
<dbReference type="SMART" id="SM00220">
    <property type="entry name" value="S_TKc"/>
    <property type="match status" value="1"/>
</dbReference>
<dbReference type="HOGENOM" id="CLU_000288_7_18_1"/>
<reference evidence="2 3" key="1">
    <citation type="submission" date="2014-04" db="EMBL/GenBank/DDBJ databases">
        <authorList>
            <consortium name="DOE Joint Genome Institute"/>
            <person name="Kuo A."/>
            <person name="Kohler A."/>
            <person name="Costa M.D."/>
            <person name="Nagy L.G."/>
            <person name="Floudas D."/>
            <person name="Copeland A."/>
            <person name="Barry K.W."/>
            <person name="Cichocki N."/>
            <person name="Veneault-Fourrey C."/>
            <person name="LaButti K."/>
            <person name="Lindquist E.A."/>
            <person name="Lipzen A."/>
            <person name="Lundell T."/>
            <person name="Morin E."/>
            <person name="Murat C."/>
            <person name="Sun H."/>
            <person name="Tunlid A."/>
            <person name="Henrissat B."/>
            <person name="Grigoriev I.V."/>
            <person name="Hibbett D.S."/>
            <person name="Martin F."/>
            <person name="Nordberg H.P."/>
            <person name="Cantor M.N."/>
            <person name="Hua S.X."/>
        </authorList>
    </citation>
    <scope>NUCLEOTIDE SEQUENCE [LARGE SCALE GENOMIC DNA]</scope>
    <source>
        <strain evidence="2 3">Marx 270</strain>
    </source>
</reference>
<reference evidence="3" key="2">
    <citation type="submission" date="2015-01" db="EMBL/GenBank/DDBJ databases">
        <title>Evolutionary Origins and Diversification of the Mycorrhizal Mutualists.</title>
        <authorList>
            <consortium name="DOE Joint Genome Institute"/>
            <consortium name="Mycorrhizal Genomics Consortium"/>
            <person name="Kohler A."/>
            <person name="Kuo A."/>
            <person name="Nagy L.G."/>
            <person name="Floudas D."/>
            <person name="Copeland A."/>
            <person name="Barry K.W."/>
            <person name="Cichocki N."/>
            <person name="Veneault-Fourrey C."/>
            <person name="LaButti K."/>
            <person name="Lindquist E.A."/>
            <person name="Lipzen A."/>
            <person name="Lundell T."/>
            <person name="Morin E."/>
            <person name="Murat C."/>
            <person name="Riley R."/>
            <person name="Ohm R."/>
            <person name="Sun H."/>
            <person name="Tunlid A."/>
            <person name="Henrissat B."/>
            <person name="Grigoriev I.V."/>
            <person name="Hibbett D.S."/>
            <person name="Martin F."/>
        </authorList>
    </citation>
    <scope>NUCLEOTIDE SEQUENCE [LARGE SCALE GENOMIC DNA]</scope>
    <source>
        <strain evidence="3">Marx 270</strain>
    </source>
</reference>
<organism evidence="2 3">
    <name type="scientific">Pisolithus tinctorius Marx 270</name>
    <dbReference type="NCBI Taxonomy" id="870435"/>
    <lineage>
        <taxon>Eukaryota</taxon>
        <taxon>Fungi</taxon>
        <taxon>Dikarya</taxon>
        <taxon>Basidiomycota</taxon>
        <taxon>Agaricomycotina</taxon>
        <taxon>Agaricomycetes</taxon>
        <taxon>Agaricomycetidae</taxon>
        <taxon>Boletales</taxon>
        <taxon>Sclerodermatineae</taxon>
        <taxon>Pisolithaceae</taxon>
        <taxon>Pisolithus</taxon>
    </lineage>
</organism>
<dbReference type="AlphaFoldDB" id="A0A0C3PJJ1"/>
<dbReference type="InterPro" id="IPR001245">
    <property type="entry name" value="Ser-Thr/Tyr_kinase_cat_dom"/>
</dbReference>
<dbReference type="STRING" id="870435.A0A0C3PJJ1"/>
<keyword evidence="3" id="KW-1185">Reference proteome</keyword>
<evidence type="ECO:0000259" key="1">
    <source>
        <dbReference type="PROSITE" id="PS50011"/>
    </source>
</evidence>
<dbReference type="OrthoDB" id="4062651at2759"/>
<name>A0A0C3PJJ1_PISTI</name>
<gene>
    <name evidence="2" type="ORF">M404DRAFT_133091</name>
</gene>
<dbReference type="InterPro" id="IPR000719">
    <property type="entry name" value="Prot_kinase_dom"/>
</dbReference>
<dbReference type="EMBL" id="KN831956">
    <property type="protein sequence ID" value="KIO08781.1"/>
    <property type="molecule type" value="Genomic_DNA"/>
</dbReference>
<feature type="domain" description="Protein kinase" evidence="1">
    <location>
        <begin position="39"/>
        <end position="310"/>
    </location>
</feature>
<dbReference type="SUPFAM" id="SSF56112">
    <property type="entry name" value="Protein kinase-like (PK-like)"/>
    <property type="match status" value="1"/>
</dbReference>
<dbReference type="InterPro" id="IPR008271">
    <property type="entry name" value="Ser/Thr_kinase_AS"/>
</dbReference>
<dbReference type="Gene3D" id="1.10.510.10">
    <property type="entry name" value="Transferase(Phosphotransferase) domain 1"/>
    <property type="match status" value="1"/>
</dbReference>
<dbReference type="PANTHER" id="PTHR44329">
    <property type="entry name" value="SERINE/THREONINE-PROTEIN KINASE TNNI3K-RELATED"/>
    <property type="match status" value="1"/>
</dbReference>